<evidence type="ECO:0000313" key="4">
    <source>
        <dbReference type="EMBL" id="KAL3093331.1"/>
    </source>
</evidence>
<reference evidence="3 5" key="1">
    <citation type="submission" date="2024-10" db="EMBL/GenBank/DDBJ databases">
        <authorList>
            <person name="Kim D."/>
        </authorList>
    </citation>
    <scope>NUCLEOTIDE SEQUENCE [LARGE SCALE GENOMIC DNA]</scope>
    <source>
        <strain evidence="3">BH-2024</strain>
    </source>
</reference>
<dbReference type="SUPFAM" id="SSF51395">
    <property type="entry name" value="FMN-linked oxidoreductases"/>
    <property type="match status" value="1"/>
</dbReference>
<name>A0ABD2JRX7_9BILA</name>
<dbReference type="EMBL" id="JBICBT010000915">
    <property type="protein sequence ID" value="KAL3093331.1"/>
    <property type="molecule type" value="Genomic_DNA"/>
</dbReference>
<evidence type="ECO:0000256" key="1">
    <source>
        <dbReference type="ARBA" id="ARBA00023002"/>
    </source>
</evidence>
<evidence type="ECO:0000313" key="3">
    <source>
        <dbReference type="EMBL" id="KAL3093328.1"/>
    </source>
</evidence>
<organism evidence="3 5">
    <name type="scientific">Heterodera trifolii</name>
    <dbReference type="NCBI Taxonomy" id="157864"/>
    <lineage>
        <taxon>Eukaryota</taxon>
        <taxon>Metazoa</taxon>
        <taxon>Ecdysozoa</taxon>
        <taxon>Nematoda</taxon>
        <taxon>Chromadorea</taxon>
        <taxon>Rhabditida</taxon>
        <taxon>Tylenchina</taxon>
        <taxon>Tylenchomorpha</taxon>
        <taxon>Tylenchoidea</taxon>
        <taxon>Heteroderidae</taxon>
        <taxon>Heteroderinae</taxon>
        <taxon>Heterodera</taxon>
    </lineage>
</organism>
<sequence>MTGSAIRPIALRALSAIANALPGFPILATGGIESAETGLQFSNAGLRALLYLSGIRALSDWAGQTQTSPVKKHQKGKPVLAQNALSRGLGRRHCIKMVPKTIPHKINRGITPRQQNEGDDNKRHRMPIAGLY</sequence>
<dbReference type="PANTHER" id="PTHR43073">
    <property type="entry name" value="DIHYDROPYRIMIDINE DEHYDROGENASE [NADP(+)]"/>
    <property type="match status" value="1"/>
</dbReference>
<dbReference type="GO" id="GO:0016627">
    <property type="term" value="F:oxidoreductase activity, acting on the CH-CH group of donors"/>
    <property type="evidence" value="ECO:0007669"/>
    <property type="project" value="UniProtKB-ARBA"/>
</dbReference>
<evidence type="ECO:0000313" key="5">
    <source>
        <dbReference type="Proteomes" id="UP001620626"/>
    </source>
</evidence>
<feature type="region of interest" description="Disordered" evidence="2">
    <location>
        <begin position="107"/>
        <end position="132"/>
    </location>
</feature>
<dbReference type="Gene3D" id="3.20.20.70">
    <property type="entry name" value="Aldolase class I"/>
    <property type="match status" value="1"/>
</dbReference>
<gene>
    <name evidence="3" type="ORF">niasHT_023805</name>
    <name evidence="4" type="ORF">niasHT_023808</name>
</gene>
<keyword evidence="1" id="KW-0560">Oxidoreductase</keyword>
<accession>A0ABD2JRX7</accession>
<dbReference type="InterPro" id="IPR013785">
    <property type="entry name" value="Aldolase_TIM"/>
</dbReference>
<dbReference type="AlphaFoldDB" id="A0ABD2JRX7"/>
<dbReference type="Proteomes" id="UP001620626">
    <property type="component" value="Unassembled WGS sequence"/>
</dbReference>
<evidence type="ECO:0000256" key="2">
    <source>
        <dbReference type="SAM" id="MobiDB-lite"/>
    </source>
</evidence>
<keyword evidence="5" id="KW-1185">Reference proteome</keyword>
<dbReference type="PANTHER" id="PTHR43073:SF2">
    <property type="entry name" value="DIHYDROPYRIMIDINE DEHYDROGENASE [NADP(+)]"/>
    <property type="match status" value="1"/>
</dbReference>
<dbReference type="EMBL" id="JBICBT010000915">
    <property type="protein sequence ID" value="KAL3093328.1"/>
    <property type="molecule type" value="Genomic_DNA"/>
</dbReference>
<proteinExistence type="predicted"/>
<protein>
    <submittedName>
        <fullName evidence="3">Uncharacterized protein</fullName>
    </submittedName>
</protein>
<comment type="caution">
    <text evidence="3">The sequence shown here is derived from an EMBL/GenBank/DDBJ whole genome shotgun (WGS) entry which is preliminary data.</text>
</comment>